<dbReference type="GeneID" id="33354002"/>
<proteinExistence type="predicted"/>
<protein>
    <submittedName>
        <fullName evidence="1">Uncharacterized protein</fullName>
    </submittedName>
</protein>
<geneLocation type="chloroplast" evidence="1"/>
<keyword evidence="1" id="KW-0934">Plastid</keyword>
<reference evidence="1" key="1">
    <citation type="journal article" date="2017" name="J. Phycol.">
        <title>Analysis of chloroplast genomes and a supermatrix inform reclassification of the Rhodomelaceae (Rhodophyta).</title>
        <authorList>
            <person name="Diaz-Tapia P."/>
            <person name="Maggs C.A."/>
            <person name="West J.A."/>
            <person name="Verbruggen H."/>
        </authorList>
    </citation>
    <scope>NUCLEOTIDE SEQUENCE</scope>
    <source>
        <strain evidence="1">JW3046</strain>
    </source>
</reference>
<accession>A0A1Z1M5H5</accession>
<organism evidence="1">
    <name type="scientific">Caloglossa monosticha</name>
    <dbReference type="NCBI Taxonomy" id="76906"/>
    <lineage>
        <taxon>Eukaryota</taxon>
        <taxon>Rhodophyta</taxon>
        <taxon>Florideophyceae</taxon>
        <taxon>Rhodymeniophycidae</taxon>
        <taxon>Ceramiales</taxon>
        <taxon>Delesseriaceae</taxon>
        <taxon>Caloglossa</taxon>
    </lineage>
</organism>
<gene>
    <name evidence="1" type="primary">orf35</name>
</gene>
<dbReference type="EMBL" id="MF101416">
    <property type="protein sequence ID" value="ARW61024.1"/>
    <property type="molecule type" value="Genomic_DNA"/>
</dbReference>
<name>A0A1Z1M5H5_9FLOR</name>
<dbReference type="RefSeq" id="YP_009392462.1">
    <property type="nucleotide sequence ID" value="NC_035263.1"/>
</dbReference>
<keyword evidence="1" id="KW-0150">Chloroplast</keyword>
<sequence length="35" mass="4268">MMKIFYSNIKTITLLKKAYRLNIFMILGKITRYIQ</sequence>
<dbReference type="AlphaFoldDB" id="A0A1Z1M5H5"/>
<evidence type="ECO:0000313" key="1">
    <source>
        <dbReference type="EMBL" id="ARW61024.1"/>
    </source>
</evidence>